<dbReference type="PROSITE" id="PS51186">
    <property type="entry name" value="GNAT"/>
    <property type="match status" value="1"/>
</dbReference>
<dbReference type="PANTHER" id="PTHR42919:SF20">
    <property type="entry name" value="GCN5-RELATED N-ACETYLTRANSFERASE 10, CHLOROPLASTIC"/>
    <property type="match status" value="1"/>
</dbReference>
<organism evidence="2">
    <name type="scientific">Chaetoceros debilis</name>
    <dbReference type="NCBI Taxonomy" id="122233"/>
    <lineage>
        <taxon>Eukaryota</taxon>
        <taxon>Sar</taxon>
        <taxon>Stramenopiles</taxon>
        <taxon>Ochrophyta</taxon>
        <taxon>Bacillariophyta</taxon>
        <taxon>Coscinodiscophyceae</taxon>
        <taxon>Chaetocerotophycidae</taxon>
        <taxon>Chaetocerotales</taxon>
        <taxon>Chaetocerotaceae</taxon>
        <taxon>Chaetoceros</taxon>
    </lineage>
</organism>
<accession>A0A7S3V762</accession>
<dbReference type="InterPro" id="IPR016181">
    <property type="entry name" value="Acyl_CoA_acyltransferase"/>
</dbReference>
<protein>
    <recommendedName>
        <fullName evidence="1">N-acetyltransferase domain-containing protein</fullName>
    </recommendedName>
</protein>
<proteinExistence type="predicted"/>
<dbReference type="InterPro" id="IPR000182">
    <property type="entry name" value="GNAT_dom"/>
</dbReference>
<dbReference type="EMBL" id="HBIO01008714">
    <property type="protein sequence ID" value="CAE0461833.1"/>
    <property type="molecule type" value="Transcribed_RNA"/>
</dbReference>
<dbReference type="SUPFAM" id="SSF55729">
    <property type="entry name" value="Acyl-CoA N-acyltransferases (Nat)"/>
    <property type="match status" value="1"/>
</dbReference>
<dbReference type="Gene3D" id="3.40.630.30">
    <property type="match status" value="1"/>
</dbReference>
<dbReference type="AlphaFoldDB" id="A0A7S3V762"/>
<dbReference type="GO" id="GO:0007064">
    <property type="term" value="P:mitotic sister chromatid cohesion"/>
    <property type="evidence" value="ECO:0007669"/>
    <property type="project" value="TreeGrafter"/>
</dbReference>
<evidence type="ECO:0000313" key="2">
    <source>
        <dbReference type="EMBL" id="CAE0461833.1"/>
    </source>
</evidence>
<dbReference type="InterPro" id="IPR051556">
    <property type="entry name" value="N-term/lysine_N-AcTrnsfr"/>
</dbReference>
<dbReference type="GO" id="GO:0031415">
    <property type="term" value="C:NatA complex"/>
    <property type="evidence" value="ECO:0007669"/>
    <property type="project" value="TreeGrafter"/>
</dbReference>
<name>A0A7S3V762_9STRA</name>
<evidence type="ECO:0000259" key="1">
    <source>
        <dbReference type="PROSITE" id="PS51186"/>
    </source>
</evidence>
<gene>
    <name evidence="2" type="ORF">CDEB00056_LOCUS6674</name>
</gene>
<dbReference type="GO" id="GO:0008080">
    <property type="term" value="F:N-acetyltransferase activity"/>
    <property type="evidence" value="ECO:0007669"/>
    <property type="project" value="TreeGrafter"/>
</dbReference>
<feature type="domain" description="N-acetyltransferase" evidence="1">
    <location>
        <begin position="1"/>
        <end position="114"/>
    </location>
</feature>
<sequence>MVTEERDDKAMKEEKIIGFVDVDTRRVRKISDAPRPYLSDLAVHKEHRRQGVAKSLIKFCEDESIRWGKKNLYLRVEEKNNGALAMYSDLGYERMDHPYFGVKDTTILLKKDHVPNVEEESVEVQSITNVTSLEYSI</sequence>
<reference evidence="2" key="1">
    <citation type="submission" date="2021-01" db="EMBL/GenBank/DDBJ databases">
        <authorList>
            <person name="Corre E."/>
            <person name="Pelletier E."/>
            <person name="Niang G."/>
            <person name="Scheremetjew M."/>
            <person name="Finn R."/>
            <person name="Kale V."/>
            <person name="Holt S."/>
            <person name="Cochrane G."/>
            <person name="Meng A."/>
            <person name="Brown T."/>
            <person name="Cohen L."/>
        </authorList>
    </citation>
    <scope>NUCLEOTIDE SEQUENCE</scope>
    <source>
        <strain evidence="2">MM31A-1</strain>
    </source>
</reference>
<dbReference type="CDD" id="cd04301">
    <property type="entry name" value="NAT_SF"/>
    <property type="match status" value="1"/>
</dbReference>
<dbReference type="Pfam" id="PF00583">
    <property type="entry name" value="Acetyltransf_1"/>
    <property type="match status" value="1"/>
</dbReference>
<dbReference type="PANTHER" id="PTHR42919">
    <property type="entry name" value="N-ALPHA-ACETYLTRANSFERASE"/>
    <property type="match status" value="1"/>
</dbReference>